<dbReference type="GO" id="GO:0008757">
    <property type="term" value="F:S-adenosylmethionine-dependent methyltransferase activity"/>
    <property type="evidence" value="ECO:0007669"/>
    <property type="project" value="InterPro"/>
</dbReference>
<dbReference type="HOGENOM" id="CLU_2151119_0_0_11"/>
<dbReference type="EMBL" id="ALQB01000235">
    <property type="protein sequence ID" value="EJZ05266.1"/>
    <property type="molecule type" value="Genomic_DNA"/>
</dbReference>
<evidence type="ECO:0000259" key="1">
    <source>
        <dbReference type="Pfam" id="PF08241"/>
    </source>
</evidence>
<dbReference type="PATRIC" id="fig|1214102.3.peg.5856"/>
<dbReference type="InterPro" id="IPR013216">
    <property type="entry name" value="Methyltransf_11"/>
</dbReference>
<dbReference type="Pfam" id="PF08241">
    <property type="entry name" value="Methyltransf_11"/>
    <property type="match status" value="1"/>
</dbReference>
<dbReference type="PANTHER" id="PTHR43591:SF24">
    <property type="entry name" value="2-METHOXY-6-POLYPRENYL-1,4-BENZOQUINOL METHYLASE, MITOCHONDRIAL"/>
    <property type="match status" value="1"/>
</dbReference>
<dbReference type="AlphaFoldDB" id="K0UEE2"/>
<keyword evidence="2" id="KW-0489">Methyltransferase</keyword>
<dbReference type="GO" id="GO:0032259">
    <property type="term" value="P:methylation"/>
    <property type="evidence" value="ECO:0007669"/>
    <property type="project" value="UniProtKB-KW"/>
</dbReference>
<feature type="domain" description="Methyltransferase type 11" evidence="1">
    <location>
        <begin position="5"/>
        <end position="55"/>
    </location>
</feature>
<protein>
    <submittedName>
        <fullName evidence="2">Methyltransferase</fullName>
    </submittedName>
</protein>
<evidence type="ECO:0000313" key="2">
    <source>
        <dbReference type="EMBL" id="EJZ05266.1"/>
    </source>
</evidence>
<organism evidence="2 3">
    <name type="scientific">Mycolicibacterium fortuitum subsp. fortuitum DSM 46621 = ATCC 6841 = JCM 6387</name>
    <dbReference type="NCBI Taxonomy" id="1214102"/>
    <lineage>
        <taxon>Bacteria</taxon>
        <taxon>Bacillati</taxon>
        <taxon>Actinomycetota</taxon>
        <taxon>Actinomycetes</taxon>
        <taxon>Mycobacteriales</taxon>
        <taxon>Mycobacteriaceae</taxon>
        <taxon>Mycolicibacterium</taxon>
    </lineage>
</organism>
<comment type="caution">
    <text evidence="2">The sequence shown here is derived from an EMBL/GenBank/DDBJ whole genome shotgun (WGS) entry which is preliminary data.</text>
</comment>
<feature type="non-terminal residue" evidence="2">
    <location>
        <position position="1"/>
    </location>
</feature>
<dbReference type="RefSeq" id="WP_003883361.1">
    <property type="nucleotide sequence ID" value="NZ_JH814738.1"/>
</dbReference>
<dbReference type="CDD" id="cd02440">
    <property type="entry name" value="AdoMet_MTases"/>
    <property type="match status" value="1"/>
</dbReference>
<accession>K0UEE2</accession>
<name>K0UEE2_MYCFO</name>
<proteinExistence type="predicted"/>
<dbReference type="Proteomes" id="UP000006043">
    <property type="component" value="Unassembled WGS sequence"/>
</dbReference>
<dbReference type="SUPFAM" id="SSF53335">
    <property type="entry name" value="S-adenosyl-L-methionine-dependent methyltransferases"/>
    <property type="match status" value="1"/>
</dbReference>
<keyword evidence="2" id="KW-0808">Transferase</keyword>
<dbReference type="InterPro" id="IPR029063">
    <property type="entry name" value="SAM-dependent_MTases_sf"/>
</dbReference>
<reference evidence="2 3" key="1">
    <citation type="journal article" date="2012" name="J. Bacteriol.">
        <title>Complete Genome Sequence of Mycobacterium fortuitum subsp. fortuitum Type Strain DSM46621.</title>
        <authorList>
            <person name="Ho Y.S."/>
            <person name="Adroub S.A."/>
            <person name="Aleisa F."/>
            <person name="Mahmood H."/>
            <person name="Othoum G."/>
            <person name="Rashid F."/>
            <person name="Zaher M."/>
            <person name="Ali S."/>
            <person name="Bitter W."/>
            <person name="Pain A."/>
            <person name="Abdallah A.M."/>
        </authorList>
    </citation>
    <scope>NUCLEOTIDE SEQUENCE [LARGE SCALE GENOMIC DNA]</scope>
    <source>
        <strain evidence="3">DSM46621</strain>
    </source>
</reference>
<dbReference type="PANTHER" id="PTHR43591">
    <property type="entry name" value="METHYLTRANSFERASE"/>
    <property type="match status" value="1"/>
</dbReference>
<dbReference type="Gene3D" id="3.40.50.150">
    <property type="entry name" value="Vaccinia Virus protein VP39"/>
    <property type="match status" value="1"/>
</dbReference>
<sequence>AGRQVGFLRADAQKLPFRDGVFDAVTSIAVLQLIPDAEAALAEMVRVLRPGGRIAVMVPTATNRDPARLLSKGGVRFFAEDELADWFEGLGLERVRSKTMGTMQWVRGQKP</sequence>
<evidence type="ECO:0000313" key="3">
    <source>
        <dbReference type="Proteomes" id="UP000006043"/>
    </source>
</evidence>
<gene>
    <name evidence="2" type="ORF">MFORT_29979</name>
</gene>